<proteinExistence type="predicted"/>
<reference evidence="2" key="1">
    <citation type="journal article" date="2023" name="G3 (Bethesda)">
        <title>Genome assembly and association tests identify interacting loci associated with vigor, precocity, and sex in interspecific pistachio rootstocks.</title>
        <authorList>
            <person name="Palmer W."/>
            <person name="Jacygrad E."/>
            <person name="Sagayaradj S."/>
            <person name="Cavanaugh K."/>
            <person name="Han R."/>
            <person name="Bertier L."/>
            <person name="Beede B."/>
            <person name="Kafkas S."/>
            <person name="Golino D."/>
            <person name="Preece J."/>
            <person name="Michelmore R."/>
        </authorList>
    </citation>
    <scope>NUCLEOTIDE SEQUENCE [LARGE SCALE GENOMIC DNA]</scope>
</reference>
<evidence type="ECO:0000313" key="2">
    <source>
        <dbReference type="Proteomes" id="UP001164250"/>
    </source>
</evidence>
<gene>
    <name evidence="1" type="ORF">Patl1_25065</name>
</gene>
<name>A0ACC1B3G8_9ROSI</name>
<organism evidence="1 2">
    <name type="scientific">Pistacia atlantica</name>
    <dbReference type="NCBI Taxonomy" id="434234"/>
    <lineage>
        <taxon>Eukaryota</taxon>
        <taxon>Viridiplantae</taxon>
        <taxon>Streptophyta</taxon>
        <taxon>Embryophyta</taxon>
        <taxon>Tracheophyta</taxon>
        <taxon>Spermatophyta</taxon>
        <taxon>Magnoliopsida</taxon>
        <taxon>eudicotyledons</taxon>
        <taxon>Gunneridae</taxon>
        <taxon>Pentapetalae</taxon>
        <taxon>rosids</taxon>
        <taxon>malvids</taxon>
        <taxon>Sapindales</taxon>
        <taxon>Anacardiaceae</taxon>
        <taxon>Pistacia</taxon>
    </lineage>
</organism>
<accession>A0ACC1B3G8</accession>
<protein>
    <submittedName>
        <fullName evidence="1">Uncharacterized protein</fullName>
    </submittedName>
</protein>
<sequence length="1277" mass="139678">MDSSHSKPHSPHASLSTTPEALANQQKSTLFSSSSTGSFLIRAPLTIDDDDDDDNDDDLESNGYKITVTDSGDGSGESITSSDSEGFVSGEDFETASERPFVGDPDGENFEESGFVDKYVLSRPSVADPDEEFSQQSTVDDEYDDHVVDLAVVNNPRVKPFARLTMDDDVFDELVAGDEIMVSEEQDAVFSYVAKVPGTENLGGVDSTPRIKLMDIEDGEEEPLSEPLSPVMFVDASDSGKFIGVKDVGLSTYGEASLVDDFVDEPVSAESIADKGNGVTQKTHFESFLEGKEEDFEVVKNSVERAPVPEVSARKLIASSGSDGHEKKEYGAGIGSGSASLGQGGDIENLESKSEPVTDMGVHLYDPLAVISVESKGGFVEGREVQDVDYEVSESNSTLQDGKLPATNEDDKLQDSELNSSSSFEFVKQSSLSDHEVKPEAEDDVHTRGREKSLLSDQEVEELIFGSSAGDFQDQSRRVDGQIILDSDDEVDADRNGEANELFDSAALAALLKAATSAESDGGGLTDTSASRVFSLENSFGSGSSAAPPNVGKDGSKDNLSDEEKKRIEKIQLLRVKFLRLIWRVGYSPDDSLVAQVLYKLALAVGRHSSEAFSLESAKRVAMQLEAEGKDDLDFSLNILVLGKTGVGKSATINSIFGKEKASVDAFEPGTTSVKLIAGMIDGVKIKILDTPGLRSPMTEQTINKKILASIKKFTKKFPPDVVLYVDRLDSHIRDANNFPLLRLITSSLGSSIWQNAIVCLTHAASDPPEGPSGSPLSYEVFVAQQSRAIQRDISRAVGNLRLMNPGMMHPVSLVENHPSFRKNRLDKSVLPHEESWKPQLLLVCFSLKILSEATSVSRHQDPFDHKKLFVFRRPAPLSYLLSSLLQFRSHPKLSTHQGGDEVDSDFELGDLSDSDLEDNDEYSQLPPFKPLRKSQVAELSKEQRKAYFEEYDYRVKLLQEKQWKEELKRLREIKKKGIRKDYDFNSEDGENEDESPVAVPVILPDLALPPTFDGDNPTYRYRFLEPTSQLLVRPVLDSHSWDHDSGYDGVTFERSLAIASRFPGAFSLQLTKDKKDFVLQLESSVSAKHGDNGSTMVGFDIQTFRKHQAAYALRGETKFRSFKINKTSAGLSVTLFGEDLVTGLKIEDRIAVGRGLVLVGNAGAIRCQDDTAYGANLELRLKDKEYPVGQDHSSLSLSLMNSRGDLTMVANLQSQFSIGFGSKMAVRVGLNDRRNGQITVKLSSSEQLQMGLISILPLAVALFRNIFPGSGGKNST</sequence>
<comment type="caution">
    <text evidence="1">The sequence shown here is derived from an EMBL/GenBank/DDBJ whole genome shotgun (WGS) entry which is preliminary data.</text>
</comment>
<dbReference type="EMBL" id="CM047903">
    <property type="protein sequence ID" value="KAJ0093471.1"/>
    <property type="molecule type" value="Genomic_DNA"/>
</dbReference>
<keyword evidence="2" id="KW-1185">Reference proteome</keyword>
<dbReference type="Proteomes" id="UP001164250">
    <property type="component" value="Chromosome 7"/>
</dbReference>
<evidence type="ECO:0000313" key="1">
    <source>
        <dbReference type="EMBL" id="KAJ0093471.1"/>
    </source>
</evidence>